<dbReference type="AlphaFoldDB" id="A0A7C4UBW6"/>
<dbReference type="GO" id="GO:0044208">
    <property type="term" value="P:'de novo' AMP biosynthetic process"/>
    <property type="evidence" value="ECO:0007669"/>
    <property type="project" value="UniProtKB-UniPathway"/>
</dbReference>
<dbReference type="EC" id="4.3.2.2" evidence="4 11"/>
<name>A0A7C4UBW6_UNCW3</name>
<evidence type="ECO:0000256" key="3">
    <source>
        <dbReference type="ARBA" id="ARBA00008273"/>
    </source>
</evidence>
<gene>
    <name evidence="14" type="ORF">ENV67_01865</name>
</gene>
<dbReference type="InterPro" id="IPR008948">
    <property type="entry name" value="L-Aspartase-like"/>
</dbReference>
<feature type="domain" description="Adenylosuccinate lyase C-terminal" evidence="13">
    <location>
        <begin position="348"/>
        <end position="427"/>
    </location>
</feature>
<evidence type="ECO:0000256" key="7">
    <source>
        <dbReference type="ARBA" id="ARBA00023239"/>
    </source>
</evidence>
<dbReference type="EMBL" id="DTHG01000023">
    <property type="protein sequence ID" value="HGW91272.1"/>
    <property type="molecule type" value="Genomic_DNA"/>
</dbReference>
<dbReference type="PANTHER" id="PTHR43172">
    <property type="entry name" value="ADENYLOSUCCINATE LYASE"/>
    <property type="match status" value="1"/>
</dbReference>
<dbReference type="InterPro" id="IPR020557">
    <property type="entry name" value="Fumarate_lyase_CS"/>
</dbReference>
<evidence type="ECO:0000256" key="2">
    <source>
        <dbReference type="ARBA" id="ARBA00004734"/>
    </source>
</evidence>
<evidence type="ECO:0000256" key="9">
    <source>
        <dbReference type="ARBA" id="ARBA00030717"/>
    </source>
</evidence>
<dbReference type="Pfam" id="PF10397">
    <property type="entry name" value="ADSL_C"/>
    <property type="match status" value="1"/>
</dbReference>
<evidence type="ECO:0000256" key="4">
    <source>
        <dbReference type="ARBA" id="ARBA00012339"/>
    </source>
</evidence>
<dbReference type="PRINTS" id="PR00145">
    <property type="entry name" value="ARGSUCLYASE"/>
</dbReference>
<evidence type="ECO:0000313" key="14">
    <source>
        <dbReference type="EMBL" id="HGW91272.1"/>
    </source>
</evidence>
<dbReference type="UniPathway" id="UPA00074">
    <property type="reaction ID" value="UER00132"/>
</dbReference>
<evidence type="ECO:0000256" key="1">
    <source>
        <dbReference type="ARBA" id="ARBA00004706"/>
    </source>
</evidence>
<dbReference type="InterPro" id="IPR004769">
    <property type="entry name" value="Pur_lyase"/>
</dbReference>
<dbReference type="SUPFAM" id="SSF48557">
    <property type="entry name" value="L-aspartase-like"/>
    <property type="match status" value="1"/>
</dbReference>
<evidence type="ECO:0000256" key="5">
    <source>
        <dbReference type="ARBA" id="ARBA00017058"/>
    </source>
</evidence>
<reference evidence="14" key="1">
    <citation type="journal article" date="2020" name="mSystems">
        <title>Genome- and Community-Level Interaction Insights into Carbon Utilization and Element Cycling Functions of Hydrothermarchaeota in Hydrothermal Sediment.</title>
        <authorList>
            <person name="Zhou Z."/>
            <person name="Liu Y."/>
            <person name="Xu W."/>
            <person name="Pan J."/>
            <person name="Luo Z.H."/>
            <person name="Li M."/>
        </authorList>
    </citation>
    <scope>NUCLEOTIDE SEQUENCE [LARGE SCALE GENOMIC DNA]</scope>
    <source>
        <strain evidence="14">SpSt-780</strain>
    </source>
</reference>
<proteinExistence type="inferred from homology"/>
<dbReference type="InterPro" id="IPR022761">
    <property type="entry name" value="Fumarate_lyase_N"/>
</dbReference>
<dbReference type="InterPro" id="IPR024083">
    <property type="entry name" value="Fumarase/histidase_N"/>
</dbReference>
<comment type="pathway">
    <text evidence="2 12">Purine metabolism; AMP biosynthesis via de novo pathway; AMP from IMP: step 2/2.</text>
</comment>
<dbReference type="InterPro" id="IPR019468">
    <property type="entry name" value="AdenyloSucc_lyase_C"/>
</dbReference>
<evidence type="ECO:0000256" key="10">
    <source>
        <dbReference type="ARBA" id="ARBA00049115"/>
    </source>
</evidence>
<dbReference type="PRINTS" id="PR00149">
    <property type="entry name" value="FUMRATELYASE"/>
</dbReference>
<comment type="catalytic activity">
    <reaction evidence="10">
        <text>N(6)-(1,2-dicarboxyethyl)-AMP = fumarate + AMP</text>
        <dbReference type="Rhea" id="RHEA:16853"/>
        <dbReference type="ChEBI" id="CHEBI:29806"/>
        <dbReference type="ChEBI" id="CHEBI:57567"/>
        <dbReference type="ChEBI" id="CHEBI:456215"/>
        <dbReference type="EC" id="4.3.2.2"/>
    </reaction>
    <physiologicalReaction direction="left-to-right" evidence="10">
        <dbReference type="Rhea" id="RHEA:16854"/>
    </physiologicalReaction>
</comment>
<dbReference type="Gene3D" id="1.20.200.10">
    <property type="entry name" value="Fumarase/aspartase (Central domain)"/>
    <property type="match status" value="1"/>
</dbReference>
<sequence>MIERYSVPEIKKIWSLENKFRRYLDVEIAVLESLEELKIIPKVSDKIKKKARINIKRIKEIEEKTKHDVIAFVQSIEEITGKEGRFFHYGLTSSDVIDTANALMLRETLTKILSLLKGLNESILKRAEENKYLISVGRTHGIHAEPITMGLKFLSWFSEMKRCEKRLEDTIEKISYGKISGAVGTYSQIPPEVEKLTLYKLGLKIEPVSTQVIPRDRYCEFMFSLVMIGEGIERIVTEIRNLQRTEIGELQEPFEEGQRGSSAMPHKKNPVLCERLCGMSRVLRGYLLSILENNALWNERDISHSSVERIVIPDASELTAYMIKTLKYIIDGIVINRENIKKNLELLSGLIFSSLVLNKLVEKGLMRKNAYGIVQRNAFKSEGTDGFLKNLLNDKEVRRYLSEDEIKGIFKFEHYLKNIDYIFEKVKNEI</sequence>
<dbReference type="GO" id="GO:0005829">
    <property type="term" value="C:cytosol"/>
    <property type="evidence" value="ECO:0007669"/>
    <property type="project" value="TreeGrafter"/>
</dbReference>
<evidence type="ECO:0000256" key="12">
    <source>
        <dbReference type="RuleBase" id="RU361172"/>
    </source>
</evidence>
<comment type="catalytic activity">
    <reaction evidence="8">
        <text>(2S)-2-[5-amino-1-(5-phospho-beta-D-ribosyl)imidazole-4-carboxamido]succinate = 5-amino-1-(5-phospho-beta-D-ribosyl)imidazole-4-carboxamide + fumarate</text>
        <dbReference type="Rhea" id="RHEA:23920"/>
        <dbReference type="ChEBI" id="CHEBI:29806"/>
        <dbReference type="ChEBI" id="CHEBI:58443"/>
        <dbReference type="ChEBI" id="CHEBI:58475"/>
        <dbReference type="EC" id="4.3.2.2"/>
    </reaction>
    <physiologicalReaction direction="left-to-right" evidence="8">
        <dbReference type="Rhea" id="RHEA:23921"/>
    </physiologicalReaction>
</comment>
<accession>A0A7C4UBW6</accession>
<comment type="caution">
    <text evidence="14">The sequence shown here is derived from an EMBL/GenBank/DDBJ whole genome shotgun (WGS) entry which is preliminary data.</text>
</comment>
<dbReference type="CDD" id="cd01360">
    <property type="entry name" value="Adenylsuccinate_lyase_1"/>
    <property type="match status" value="1"/>
</dbReference>
<dbReference type="SMART" id="SM00998">
    <property type="entry name" value="ADSL_C"/>
    <property type="match status" value="1"/>
</dbReference>
<dbReference type="NCBIfam" id="TIGR00928">
    <property type="entry name" value="purB"/>
    <property type="match status" value="1"/>
</dbReference>
<dbReference type="Gene3D" id="1.10.40.30">
    <property type="entry name" value="Fumarase/aspartase (C-terminal domain)"/>
    <property type="match status" value="1"/>
</dbReference>
<dbReference type="PANTHER" id="PTHR43172:SF1">
    <property type="entry name" value="ADENYLOSUCCINATE LYASE"/>
    <property type="match status" value="1"/>
</dbReference>
<dbReference type="Pfam" id="PF00206">
    <property type="entry name" value="Lyase_1"/>
    <property type="match status" value="1"/>
</dbReference>
<dbReference type="FunFam" id="1.20.200.10:FF:000008">
    <property type="entry name" value="Adenylosuccinate lyase"/>
    <property type="match status" value="1"/>
</dbReference>
<keyword evidence="7 12" id="KW-0456">Lyase</keyword>
<dbReference type="GO" id="GO:0070626">
    <property type="term" value="F:(S)-2-(5-amino-1-(5-phospho-D-ribosyl)imidazole-4-carboxamido) succinate lyase (fumarate-forming) activity"/>
    <property type="evidence" value="ECO:0007669"/>
    <property type="project" value="TreeGrafter"/>
</dbReference>
<dbReference type="InterPro" id="IPR000362">
    <property type="entry name" value="Fumarate_lyase_fam"/>
</dbReference>
<dbReference type="Gene3D" id="1.10.275.10">
    <property type="entry name" value="Fumarase/aspartase (N-terminal domain)"/>
    <property type="match status" value="1"/>
</dbReference>
<dbReference type="PROSITE" id="PS00163">
    <property type="entry name" value="FUMARATE_LYASES"/>
    <property type="match status" value="1"/>
</dbReference>
<evidence type="ECO:0000256" key="8">
    <source>
        <dbReference type="ARBA" id="ARBA00024477"/>
    </source>
</evidence>
<comment type="pathway">
    <text evidence="1 12">Purine metabolism; IMP biosynthesis via de novo pathway; 5-amino-1-(5-phospho-D-ribosyl)imidazole-4-carboxamide from 5-amino-1-(5-phospho-D-ribosyl)imidazole-4-carboxylate: step 2/2.</text>
</comment>
<evidence type="ECO:0000256" key="11">
    <source>
        <dbReference type="NCBIfam" id="TIGR00928"/>
    </source>
</evidence>
<evidence type="ECO:0000256" key="6">
    <source>
        <dbReference type="ARBA" id="ARBA00022755"/>
    </source>
</evidence>
<comment type="similarity">
    <text evidence="3 12">Belongs to the lyase 1 family. Adenylosuccinate lyase subfamily.</text>
</comment>
<evidence type="ECO:0000259" key="13">
    <source>
        <dbReference type="SMART" id="SM00998"/>
    </source>
</evidence>
<protein>
    <recommendedName>
        <fullName evidence="5 11">Adenylosuccinate lyase</fullName>
        <shortName evidence="12">ASL</shortName>
        <ecNumber evidence="4 11">4.3.2.2</ecNumber>
    </recommendedName>
    <alternativeName>
        <fullName evidence="9 12">Adenylosuccinase</fullName>
    </alternativeName>
</protein>
<dbReference type="GO" id="GO:0004018">
    <property type="term" value="F:N6-(1,2-dicarboxyethyl)AMP AMP-lyase (fumarate-forming) activity"/>
    <property type="evidence" value="ECO:0007669"/>
    <property type="project" value="UniProtKB-UniRule"/>
</dbReference>
<dbReference type="FunFam" id="1.10.40.30:FF:000007">
    <property type="entry name" value="Adenylosuccinate lyase"/>
    <property type="match status" value="1"/>
</dbReference>
<dbReference type="UniPathway" id="UPA00075">
    <property type="reaction ID" value="UER00336"/>
</dbReference>
<dbReference type="GO" id="GO:0006189">
    <property type="term" value="P:'de novo' IMP biosynthetic process"/>
    <property type="evidence" value="ECO:0007669"/>
    <property type="project" value="UniProtKB-UniPathway"/>
</dbReference>
<keyword evidence="6 12" id="KW-0658">Purine biosynthesis</keyword>
<organism evidence="14">
    <name type="scientific">candidate division WOR-3 bacterium</name>
    <dbReference type="NCBI Taxonomy" id="2052148"/>
    <lineage>
        <taxon>Bacteria</taxon>
        <taxon>Bacteria division WOR-3</taxon>
    </lineage>
</organism>